<reference evidence="2" key="1">
    <citation type="submission" date="2019-08" db="EMBL/GenBank/DDBJ databases">
        <title>Limnoglobus roseus gen. nov., sp. nov., a novel freshwater planctomycete with a giant genome from the family Gemmataceae.</title>
        <authorList>
            <person name="Kulichevskaya I.S."/>
            <person name="Naumoff D.G."/>
            <person name="Miroshnikov K."/>
            <person name="Ivanova A."/>
            <person name="Philippov D.A."/>
            <person name="Hakobyan A."/>
            <person name="Rijpstra I.C."/>
            <person name="Sinninghe Damste J.S."/>
            <person name="Liesack W."/>
            <person name="Dedysh S.N."/>
        </authorList>
    </citation>
    <scope>NUCLEOTIDE SEQUENCE [LARGE SCALE GENOMIC DNA]</scope>
    <source>
        <strain evidence="2">PX52</strain>
    </source>
</reference>
<gene>
    <name evidence="1" type="ORF">PX52LOC_04134</name>
</gene>
<dbReference type="EMBL" id="CP042425">
    <property type="protein sequence ID" value="QEL17153.1"/>
    <property type="molecule type" value="Genomic_DNA"/>
</dbReference>
<proteinExistence type="predicted"/>
<evidence type="ECO:0000313" key="1">
    <source>
        <dbReference type="EMBL" id="QEL17153.1"/>
    </source>
</evidence>
<name>A0A5C1AFZ9_9BACT</name>
<accession>A0A5C1AFZ9</accession>
<dbReference type="KEGG" id="lrs:PX52LOC_04134"/>
<keyword evidence="2" id="KW-1185">Reference proteome</keyword>
<sequence length="121" mass="13130">MPDCDFFLDYCGPLSFSAEGYDVTAHVSFPDDEEGPAVLSRLARSAKAQAIEVEYQPPGDRALAAEYADVMRAAGFSLSVDESRRGSLVWVPDGAETAWAWAKQKEPKGAATQPERAYLLA</sequence>
<organism evidence="1 2">
    <name type="scientific">Limnoglobus roseus</name>
    <dbReference type="NCBI Taxonomy" id="2598579"/>
    <lineage>
        <taxon>Bacteria</taxon>
        <taxon>Pseudomonadati</taxon>
        <taxon>Planctomycetota</taxon>
        <taxon>Planctomycetia</taxon>
        <taxon>Gemmatales</taxon>
        <taxon>Gemmataceae</taxon>
        <taxon>Limnoglobus</taxon>
    </lineage>
</organism>
<dbReference type="RefSeq" id="WP_149111796.1">
    <property type="nucleotide sequence ID" value="NZ_CP042425.1"/>
</dbReference>
<protein>
    <submittedName>
        <fullName evidence="1">Uncharacterized protein</fullName>
    </submittedName>
</protein>
<dbReference type="AlphaFoldDB" id="A0A5C1AFZ9"/>
<dbReference type="Proteomes" id="UP000324974">
    <property type="component" value="Chromosome"/>
</dbReference>
<evidence type="ECO:0000313" key="2">
    <source>
        <dbReference type="Proteomes" id="UP000324974"/>
    </source>
</evidence>